<name>A0ABZ0B540_9BURK</name>
<dbReference type="RefSeq" id="WP_313868709.1">
    <property type="nucleotide sequence ID" value="NZ_CP132507.1"/>
</dbReference>
<dbReference type="EMBL" id="CP132507">
    <property type="protein sequence ID" value="WNO05987.1"/>
    <property type="molecule type" value="Genomic_DNA"/>
</dbReference>
<gene>
    <name evidence="1" type="ORF">RAN89_06045</name>
</gene>
<evidence type="ECO:0000313" key="1">
    <source>
        <dbReference type="EMBL" id="WNO05987.1"/>
    </source>
</evidence>
<organism evidence="1 2">
    <name type="scientific">Rhodoferax mekongensis</name>
    <dbReference type="NCBI Taxonomy" id="3068341"/>
    <lineage>
        <taxon>Bacteria</taxon>
        <taxon>Pseudomonadati</taxon>
        <taxon>Pseudomonadota</taxon>
        <taxon>Betaproteobacteria</taxon>
        <taxon>Burkholderiales</taxon>
        <taxon>Comamonadaceae</taxon>
        <taxon>Rhodoferax</taxon>
    </lineage>
</organism>
<evidence type="ECO:0000313" key="2">
    <source>
        <dbReference type="Proteomes" id="UP001302257"/>
    </source>
</evidence>
<accession>A0ABZ0B540</accession>
<proteinExistence type="predicted"/>
<reference evidence="1 2" key="1">
    <citation type="submission" date="2023-08" db="EMBL/GenBank/DDBJ databases">
        <title>Rhodoferax potami sp. nov. and Rhodoferax mekongensis sp. nov., isolated from the Mekong River in Thailand.</title>
        <authorList>
            <person name="Kitikhun S."/>
            <person name="Charoenyingcharoen P."/>
            <person name="Siriarchawattana P."/>
            <person name="Likhitrattanapisal S."/>
            <person name="Nilsakha T."/>
            <person name="Chanpet A."/>
            <person name="Rattanawaree P."/>
            <person name="Ingsriswang S."/>
        </authorList>
    </citation>
    <scope>NUCLEOTIDE SEQUENCE [LARGE SCALE GENOMIC DNA]</scope>
    <source>
        <strain evidence="1 2">TBRC 17307</strain>
    </source>
</reference>
<protein>
    <submittedName>
        <fullName evidence="1">DUF1367 family protein</fullName>
    </submittedName>
</protein>
<dbReference type="InterPro" id="IPR009797">
    <property type="entry name" value="DUF1367"/>
</dbReference>
<dbReference type="Proteomes" id="UP001302257">
    <property type="component" value="Chromosome"/>
</dbReference>
<dbReference type="Pfam" id="PF07105">
    <property type="entry name" value="DUF1367"/>
    <property type="match status" value="2"/>
</dbReference>
<sequence length="152" mass="17658">MMKAPGGALIPFDDDQADKVRKFKPGAVIRADFKEMRNGSYFRKWWTLVDYAFDLWSDGIDLMQYEGRDVLPNKERFRKELTIMAGYFHPVYSIDGSFTLEADSLQWSKMSEETFDKLYQATITAVLSKVLAHKNISREELDRAVDNLLRFA</sequence>
<keyword evidence="2" id="KW-1185">Reference proteome</keyword>